<gene>
    <name evidence="3" type="ORF">Vlu01_24120</name>
</gene>
<feature type="compositionally biased region" description="Basic and acidic residues" evidence="1">
    <location>
        <begin position="34"/>
        <end position="49"/>
    </location>
</feature>
<name>A0ABQ4IV41_9ACTN</name>
<dbReference type="EMBL" id="BOPB01000011">
    <property type="protein sequence ID" value="GIJ21788.1"/>
    <property type="molecule type" value="Genomic_DNA"/>
</dbReference>
<evidence type="ECO:0000256" key="2">
    <source>
        <dbReference type="SAM" id="Phobius"/>
    </source>
</evidence>
<proteinExistence type="predicted"/>
<feature type="region of interest" description="Disordered" evidence="1">
    <location>
        <begin position="1"/>
        <end position="66"/>
    </location>
</feature>
<feature type="compositionally biased region" description="Low complexity" evidence="1">
    <location>
        <begin position="50"/>
        <end position="66"/>
    </location>
</feature>
<evidence type="ECO:0008006" key="5">
    <source>
        <dbReference type="Google" id="ProtNLM"/>
    </source>
</evidence>
<dbReference type="Proteomes" id="UP000643165">
    <property type="component" value="Unassembled WGS sequence"/>
</dbReference>
<comment type="caution">
    <text evidence="3">The sequence shown here is derived from an EMBL/GenBank/DDBJ whole genome shotgun (WGS) entry which is preliminary data.</text>
</comment>
<reference evidence="3 4" key="1">
    <citation type="submission" date="2021-01" db="EMBL/GenBank/DDBJ databases">
        <title>Whole genome shotgun sequence of Verrucosispora lutea NBRC 106530.</title>
        <authorList>
            <person name="Komaki H."/>
            <person name="Tamura T."/>
        </authorList>
    </citation>
    <scope>NUCLEOTIDE SEQUENCE [LARGE SCALE GENOMIC DNA]</scope>
    <source>
        <strain evidence="3 4">NBRC 106530</strain>
    </source>
</reference>
<evidence type="ECO:0000256" key="1">
    <source>
        <dbReference type="SAM" id="MobiDB-lite"/>
    </source>
</evidence>
<keyword evidence="2" id="KW-1133">Transmembrane helix</keyword>
<evidence type="ECO:0000313" key="3">
    <source>
        <dbReference type="EMBL" id="GIJ21788.1"/>
    </source>
</evidence>
<protein>
    <recommendedName>
        <fullName evidence="5">Peptidase</fullName>
    </recommendedName>
</protein>
<organism evidence="3 4">
    <name type="scientific">Micromonospora lutea</name>
    <dbReference type="NCBI Taxonomy" id="419825"/>
    <lineage>
        <taxon>Bacteria</taxon>
        <taxon>Bacillati</taxon>
        <taxon>Actinomycetota</taxon>
        <taxon>Actinomycetes</taxon>
        <taxon>Micromonosporales</taxon>
        <taxon>Micromonosporaceae</taxon>
        <taxon>Micromonospora</taxon>
    </lineage>
</organism>
<feature type="transmembrane region" description="Helical" evidence="2">
    <location>
        <begin position="329"/>
        <end position="350"/>
    </location>
</feature>
<sequence length="363" mass="37802">MTVLVTAGVPASTASGAVPASRAVTRVEPAPPDAVDRPVADRRDGRSRSPEPSGSASPSPSGPAVSVGIRLLDAPVNRRDDSRAHKYIVDHVKPGTTIKRRIVVENSSPVQRKVALYAAAAAVAEQGFVIAPDRTENELSSWIRVEPGEEALAAGEEVEALVTIRVPRDAEAGERYAVVWGEISGTDGQQIQNVGRAGIRVYLSVGPGGEPPSGFEIGPLTGLREPDGTPVVTTEVRNTGQRALDLAGELRLTDGPGGLSADPVRVEAATLPLGGSTTVRVVLDHRLPDGTWTAKLDLASGWTRRSASGTVSFGGATVPAAVHTDRSSAVLAGGLVASGLVLAVLFGFAYRRRAQQRLPIPQE</sequence>
<keyword evidence="4" id="KW-1185">Reference proteome</keyword>
<accession>A0ABQ4IV41</accession>
<keyword evidence="2" id="KW-0812">Transmembrane</keyword>
<keyword evidence="2" id="KW-0472">Membrane</keyword>
<evidence type="ECO:0000313" key="4">
    <source>
        <dbReference type="Proteomes" id="UP000643165"/>
    </source>
</evidence>